<feature type="compositionally biased region" description="Basic and acidic residues" evidence="1">
    <location>
        <begin position="200"/>
        <end position="211"/>
    </location>
</feature>
<dbReference type="Proteomes" id="UP001500804">
    <property type="component" value="Unassembled WGS sequence"/>
</dbReference>
<accession>A0ABP9NSM0</accession>
<dbReference type="InterPro" id="IPR028994">
    <property type="entry name" value="Integrin_alpha_N"/>
</dbReference>
<dbReference type="EMBL" id="BAABJO010000024">
    <property type="protein sequence ID" value="GAA5131933.1"/>
    <property type="molecule type" value="Genomic_DNA"/>
</dbReference>
<organism evidence="3 4">
    <name type="scientific">Pseudonocardia adelaidensis</name>
    <dbReference type="NCBI Taxonomy" id="648754"/>
    <lineage>
        <taxon>Bacteria</taxon>
        <taxon>Bacillati</taxon>
        <taxon>Actinomycetota</taxon>
        <taxon>Actinomycetes</taxon>
        <taxon>Pseudonocardiales</taxon>
        <taxon>Pseudonocardiaceae</taxon>
        <taxon>Pseudonocardia</taxon>
    </lineage>
</organism>
<evidence type="ECO:0000313" key="4">
    <source>
        <dbReference type="Proteomes" id="UP001500804"/>
    </source>
</evidence>
<dbReference type="RefSeq" id="WP_345608718.1">
    <property type="nucleotide sequence ID" value="NZ_BAABJO010000024.1"/>
</dbReference>
<keyword evidence="2" id="KW-0732">Signal</keyword>
<feature type="chain" id="PRO_5046460971" description="VCBS repeat protein" evidence="2">
    <location>
        <begin position="29"/>
        <end position="222"/>
    </location>
</feature>
<name>A0ABP9NSM0_9PSEU</name>
<evidence type="ECO:0000256" key="1">
    <source>
        <dbReference type="SAM" id="MobiDB-lite"/>
    </source>
</evidence>
<gene>
    <name evidence="3" type="ORF">GCM10023320_55800</name>
</gene>
<evidence type="ECO:0008006" key="5">
    <source>
        <dbReference type="Google" id="ProtNLM"/>
    </source>
</evidence>
<sequence length="222" mass="22969">MTQYTMRALAASAVAAAALLLVPGVAAAHEQAAVVSTDADVDGDGLAEPVTLRQLSPGTQLLRIELPSGYVEDQVPGLDGVELPLIVPSVVDVNGDGRDELVLSLALGVNTTTFEVWGFDDDRLHALTTEDGAPWRLYEGGGMSAVGEYGCVPGTPGRQLRTVQAVMDDAASRDGTPRYDGEVVTYVVAGGVAHPAGTGRLEDVTRDDPRAQADPATCAAVS</sequence>
<keyword evidence="4" id="KW-1185">Reference proteome</keyword>
<evidence type="ECO:0000256" key="2">
    <source>
        <dbReference type="SAM" id="SignalP"/>
    </source>
</evidence>
<comment type="caution">
    <text evidence="3">The sequence shown here is derived from an EMBL/GenBank/DDBJ whole genome shotgun (WGS) entry which is preliminary data.</text>
</comment>
<proteinExistence type="predicted"/>
<dbReference type="SUPFAM" id="SSF69318">
    <property type="entry name" value="Integrin alpha N-terminal domain"/>
    <property type="match status" value="1"/>
</dbReference>
<evidence type="ECO:0000313" key="3">
    <source>
        <dbReference type="EMBL" id="GAA5131933.1"/>
    </source>
</evidence>
<feature type="signal peptide" evidence="2">
    <location>
        <begin position="1"/>
        <end position="28"/>
    </location>
</feature>
<reference evidence="4" key="1">
    <citation type="journal article" date="2019" name="Int. J. Syst. Evol. Microbiol.">
        <title>The Global Catalogue of Microorganisms (GCM) 10K type strain sequencing project: providing services to taxonomists for standard genome sequencing and annotation.</title>
        <authorList>
            <consortium name="The Broad Institute Genomics Platform"/>
            <consortium name="The Broad Institute Genome Sequencing Center for Infectious Disease"/>
            <person name="Wu L."/>
            <person name="Ma J."/>
        </authorList>
    </citation>
    <scope>NUCLEOTIDE SEQUENCE [LARGE SCALE GENOMIC DNA]</scope>
    <source>
        <strain evidence="4">JCM 18302</strain>
    </source>
</reference>
<feature type="region of interest" description="Disordered" evidence="1">
    <location>
        <begin position="197"/>
        <end position="222"/>
    </location>
</feature>
<protein>
    <recommendedName>
        <fullName evidence="5">VCBS repeat protein</fullName>
    </recommendedName>
</protein>